<sequence length="69" mass="7764">MLSWAPERWISGRKCDAPHCAKESSAQNCLVARAVVGPVVDRPLYLFYCDDHSDFGSLVDRYKNCVTSQ</sequence>
<proteinExistence type="predicted"/>
<name>A0A934KDW0_9BACT</name>
<reference evidence="1" key="1">
    <citation type="submission" date="2020-10" db="EMBL/GenBank/DDBJ databases">
        <title>Ca. Dormibacterota MAGs.</title>
        <authorList>
            <person name="Montgomery K."/>
        </authorList>
    </citation>
    <scope>NUCLEOTIDE SEQUENCE [LARGE SCALE GENOMIC DNA]</scope>
    <source>
        <strain evidence="1">SC8812_S17_10</strain>
    </source>
</reference>
<accession>A0A934KDW0</accession>
<dbReference type="RefSeq" id="WP_338205790.1">
    <property type="nucleotide sequence ID" value="NZ_JAEKNR010000249.1"/>
</dbReference>
<gene>
    <name evidence="1" type="ORF">JF922_26075</name>
</gene>
<dbReference type="Proteomes" id="UP000612893">
    <property type="component" value="Unassembled WGS sequence"/>
</dbReference>
<dbReference type="AlphaFoldDB" id="A0A934KDW0"/>
<organism evidence="1 2">
    <name type="scientific">Candidatus Nephthysia bennettiae</name>
    <dbReference type="NCBI Taxonomy" id="3127016"/>
    <lineage>
        <taxon>Bacteria</taxon>
        <taxon>Bacillati</taxon>
        <taxon>Candidatus Dormiibacterota</taxon>
        <taxon>Candidatus Dormibacteria</taxon>
        <taxon>Candidatus Dormibacterales</taxon>
        <taxon>Candidatus Dormibacteraceae</taxon>
        <taxon>Candidatus Nephthysia</taxon>
    </lineage>
</organism>
<dbReference type="EMBL" id="JAEKNR010000249">
    <property type="protein sequence ID" value="MBJ7601531.1"/>
    <property type="molecule type" value="Genomic_DNA"/>
</dbReference>
<protein>
    <submittedName>
        <fullName evidence="1">Uncharacterized protein</fullName>
    </submittedName>
</protein>
<evidence type="ECO:0000313" key="1">
    <source>
        <dbReference type="EMBL" id="MBJ7601531.1"/>
    </source>
</evidence>
<evidence type="ECO:0000313" key="2">
    <source>
        <dbReference type="Proteomes" id="UP000612893"/>
    </source>
</evidence>
<keyword evidence="2" id="KW-1185">Reference proteome</keyword>
<comment type="caution">
    <text evidence="1">The sequence shown here is derived from an EMBL/GenBank/DDBJ whole genome shotgun (WGS) entry which is preliminary data.</text>
</comment>